<feature type="compositionally biased region" description="Basic and acidic residues" evidence="9">
    <location>
        <begin position="1"/>
        <end position="11"/>
    </location>
</feature>
<feature type="region of interest" description="Disordered" evidence="9">
    <location>
        <begin position="211"/>
        <end position="253"/>
    </location>
</feature>
<protein>
    <recommendedName>
        <fullName evidence="10">Zinc finger piccolo-type domain-containing protein</fullName>
    </recommendedName>
</protein>
<feature type="compositionally biased region" description="Basic and acidic residues" evidence="9">
    <location>
        <begin position="105"/>
        <end position="123"/>
    </location>
</feature>
<keyword evidence="4" id="KW-0863">Zinc-finger</keyword>
<reference evidence="11 12" key="1">
    <citation type="journal article" date="2018" name="Nat. Ecol. Evol.">
        <title>Shark genomes provide insights into elasmobranch evolution and the origin of vertebrates.</title>
        <authorList>
            <person name="Hara Y"/>
            <person name="Yamaguchi K"/>
            <person name="Onimaru K"/>
            <person name="Kadota M"/>
            <person name="Koyanagi M"/>
            <person name="Keeley SD"/>
            <person name="Tatsumi K"/>
            <person name="Tanaka K"/>
            <person name="Motone F"/>
            <person name="Kageyama Y"/>
            <person name="Nozu R"/>
            <person name="Adachi N"/>
            <person name="Nishimura O"/>
            <person name="Nakagawa R"/>
            <person name="Tanegashima C"/>
            <person name="Kiyatake I"/>
            <person name="Matsumoto R"/>
            <person name="Murakumo K"/>
            <person name="Nishida K"/>
            <person name="Terakita A"/>
            <person name="Kuratani S"/>
            <person name="Sato K"/>
            <person name="Hyodo S Kuraku.S."/>
        </authorList>
    </citation>
    <scope>NUCLEOTIDE SEQUENCE [LARGE SCALE GENOMIC DNA]</scope>
</reference>
<dbReference type="OrthoDB" id="10059918at2759"/>
<keyword evidence="2" id="KW-0479">Metal-binding</keyword>
<gene>
    <name evidence="11" type="ORF">scyTo_0000687</name>
</gene>
<feature type="compositionally biased region" description="Low complexity" evidence="9">
    <location>
        <begin position="30"/>
        <end position="61"/>
    </location>
</feature>
<comment type="subcellular location">
    <subcellularLocation>
        <location evidence="8">Presynaptic active zone</location>
    </subcellularLocation>
</comment>
<dbReference type="InterPro" id="IPR052098">
    <property type="entry name" value="Presynaptic_Scaffold_Bsn/Pclo"/>
</dbReference>
<evidence type="ECO:0000313" key="11">
    <source>
        <dbReference type="EMBL" id="GCB67161.1"/>
    </source>
</evidence>
<dbReference type="GO" id="GO:0098882">
    <property type="term" value="F:structural constituent of presynaptic active zone"/>
    <property type="evidence" value="ECO:0007669"/>
    <property type="project" value="TreeGrafter"/>
</dbReference>
<feature type="compositionally biased region" description="Low complexity" evidence="9">
    <location>
        <begin position="229"/>
        <end position="253"/>
    </location>
</feature>
<dbReference type="InterPro" id="IPR011011">
    <property type="entry name" value="Znf_FYVE_PHD"/>
</dbReference>
<evidence type="ECO:0000256" key="6">
    <source>
        <dbReference type="ARBA" id="ARBA00023018"/>
    </source>
</evidence>
<dbReference type="SUPFAM" id="SSF57903">
    <property type="entry name" value="FYVE/PHD zinc finger"/>
    <property type="match status" value="1"/>
</dbReference>
<dbReference type="Pfam" id="PF05715">
    <property type="entry name" value="zf-piccolo"/>
    <property type="match status" value="1"/>
</dbReference>
<dbReference type="STRING" id="75743.A0A401P208"/>
<keyword evidence="7" id="KW-0966">Cell projection</keyword>
<evidence type="ECO:0000256" key="3">
    <source>
        <dbReference type="ARBA" id="ARBA00022737"/>
    </source>
</evidence>
<feature type="region of interest" description="Disordered" evidence="9">
    <location>
        <begin position="1"/>
        <end position="141"/>
    </location>
</feature>
<dbReference type="FunFam" id="3.30.40.10:FF:000326">
    <property type="entry name" value="Bassoon presynaptic cytomatrix protein"/>
    <property type="match status" value="1"/>
</dbReference>
<keyword evidence="12" id="KW-1185">Reference proteome</keyword>
<evidence type="ECO:0000313" key="12">
    <source>
        <dbReference type="Proteomes" id="UP000288216"/>
    </source>
</evidence>
<keyword evidence="5" id="KW-0862">Zinc</keyword>
<feature type="compositionally biased region" description="Polar residues" evidence="9">
    <location>
        <begin position="78"/>
        <end position="104"/>
    </location>
</feature>
<dbReference type="PANTHER" id="PTHR14113:SF1">
    <property type="entry name" value="PROTEIN BASSOON"/>
    <property type="match status" value="1"/>
</dbReference>
<comment type="caution">
    <text evidence="11">The sequence shown here is derived from an EMBL/GenBank/DDBJ whole genome shotgun (WGS) entry which is preliminary data.</text>
</comment>
<keyword evidence="1" id="KW-0597">Phosphoprotein</keyword>
<feature type="non-terminal residue" evidence="11">
    <location>
        <position position="1"/>
    </location>
</feature>
<sequence length="307" mass="33030">RRGSFAERQPRLDMGNENSLEPGELEPISAPAAAAPAPPLKTAAAPNGAPGGRAAAAGSARPHQRDHLGQPDAKIGTPRQTVPSNESARRMQNQGCSTQQNLQQEQRRTLQVDTSTKRGERSHSASPDRGSAPTSPYSVPQIAPMPSSTLCPICATTELNSSPKQPNFNTCTQCRSVVCKQCGFNPNPHITEVEEWLCLNCQMQRALGMDMTTAPRSKSQQQLHSPSHQAQAKPQAEPQAEPQAKPQKQPQADPALVASNASLSHVSLKMASPESNQGYILTTLRATKTAYFQHMLPMLEVCSFCSP</sequence>
<evidence type="ECO:0000256" key="1">
    <source>
        <dbReference type="ARBA" id="ARBA00022553"/>
    </source>
</evidence>
<feature type="domain" description="Zinc finger piccolo-type" evidence="10">
    <location>
        <begin position="150"/>
        <end position="207"/>
    </location>
</feature>
<evidence type="ECO:0000256" key="2">
    <source>
        <dbReference type="ARBA" id="ARBA00022723"/>
    </source>
</evidence>
<dbReference type="AlphaFoldDB" id="A0A401P208"/>
<evidence type="ECO:0000256" key="9">
    <source>
        <dbReference type="SAM" id="MobiDB-lite"/>
    </source>
</evidence>
<evidence type="ECO:0000259" key="10">
    <source>
        <dbReference type="Pfam" id="PF05715"/>
    </source>
</evidence>
<dbReference type="GO" id="GO:0098978">
    <property type="term" value="C:glutamatergic synapse"/>
    <property type="evidence" value="ECO:0007669"/>
    <property type="project" value="TreeGrafter"/>
</dbReference>
<accession>A0A401P208</accession>
<name>A0A401P208_SCYTO</name>
<dbReference type="Gene3D" id="3.30.40.10">
    <property type="entry name" value="Zinc/RING finger domain, C3HC4 (zinc finger)"/>
    <property type="match status" value="1"/>
</dbReference>
<evidence type="ECO:0000256" key="5">
    <source>
        <dbReference type="ARBA" id="ARBA00022833"/>
    </source>
</evidence>
<dbReference type="GO" id="GO:0008270">
    <property type="term" value="F:zinc ion binding"/>
    <property type="evidence" value="ECO:0007669"/>
    <property type="project" value="UniProtKB-KW"/>
</dbReference>
<evidence type="ECO:0000256" key="7">
    <source>
        <dbReference type="ARBA" id="ARBA00023273"/>
    </source>
</evidence>
<keyword evidence="6" id="KW-0770">Synapse</keyword>
<evidence type="ECO:0000256" key="4">
    <source>
        <dbReference type="ARBA" id="ARBA00022771"/>
    </source>
</evidence>
<keyword evidence="3" id="KW-0677">Repeat</keyword>
<dbReference type="PANTHER" id="PTHR14113">
    <property type="entry name" value="PICCOLO/BASSOON"/>
    <property type="match status" value="1"/>
</dbReference>
<evidence type="ECO:0000256" key="8">
    <source>
        <dbReference type="ARBA" id="ARBA00034101"/>
    </source>
</evidence>
<dbReference type="Proteomes" id="UP000288216">
    <property type="component" value="Unassembled WGS sequence"/>
</dbReference>
<dbReference type="EMBL" id="BFAA01000139">
    <property type="protein sequence ID" value="GCB67161.1"/>
    <property type="molecule type" value="Genomic_DNA"/>
</dbReference>
<dbReference type="GO" id="GO:1904071">
    <property type="term" value="P:presynaptic active zone assembly"/>
    <property type="evidence" value="ECO:0007669"/>
    <property type="project" value="TreeGrafter"/>
</dbReference>
<dbReference type="GO" id="GO:0030424">
    <property type="term" value="C:axon"/>
    <property type="evidence" value="ECO:0007669"/>
    <property type="project" value="TreeGrafter"/>
</dbReference>
<dbReference type="GO" id="GO:0098982">
    <property type="term" value="C:GABA-ergic synapse"/>
    <property type="evidence" value="ECO:0007669"/>
    <property type="project" value="TreeGrafter"/>
</dbReference>
<dbReference type="GO" id="GO:0048788">
    <property type="term" value="C:cytoskeleton of presynaptic active zone"/>
    <property type="evidence" value="ECO:0007669"/>
    <property type="project" value="TreeGrafter"/>
</dbReference>
<dbReference type="InterPro" id="IPR008899">
    <property type="entry name" value="Znf_piccolo"/>
</dbReference>
<dbReference type="InterPro" id="IPR013083">
    <property type="entry name" value="Znf_RING/FYVE/PHD"/>
</dbReference>
<organism evidence="11 12">
    <name type="scientific">Scyliorhinus torazame</name>
    <name type="common">Cloudy catshark</name>
    <name type="synonym">Catulus torazame</name>
    <dbReference type="NCBI Taxonomy" id="75743"/>
    <lineage>
        <taxon>Eukaryota</taxon>
        <taxon>Metazoa</taxon>
        <taxon>Chordata</taxon>
        <taxon>Craniata</taxon>
        <taxon>Vertebrata</taxon>
        <taxon>Chondrichthyes</taxon>
        <taxon>Elasmobranchii</taxon>
        <taxon>Galeomorphii</taxon>
        <taxon>Galeoidea</taxon>
        <taxon>Carcharhiniformes</taxon>
        <taxon>Scyliorhinidae</taxon>
        <taxon>Scyliorhinus</taxon>
    </lineage>
</organism>
<feature type="compositionally biased region" description="Polar residues" evidence="9">
    <location>
        <begin position="214"/>
        <end position="228"/>
    </location>
</feature>
<proteinExistence type="predicted"/>
<dbReference type="GO" id="GO:0035418">
    <property type="term" value="P:protein localization to synapse"/>
    <property type="evidence" value="ECO:0007669"/>
    <property type="project" value="TreeGrafter"/>
</dbReference>